<keyword evidence="3" id="KW-1185">Reference proteome</keyword>
<accession>A0A517T8Y6</accession>
<feature type="signal peptide" evidence="1">
    <location>
        <begin position="1"/>
        <end position="21"/>
    </location>
</feature>
<dbReference type="KEGG" id="chya:V22_20620"/>
<dbReference type="RefSeq" id="WP_145262295.1">
    <property type="nucleotide sequence ID" value="NZ_CP036316.1"/>
</dbReference>
<reference evidence="2 3" key="1">
    <citation type="submission" date="2019-02" db="EMBL/GenBank/DDBJ databases">
        <title>Deep-cultivation of Planctomycetes and their phenomic and genomic characterization uncovers novel biology.</title>
        <authorList>
            <person name="Wiegand S."/>
            <person name="Jogler M."/>
            <person name="Boedeker C."/>
            <person name="Pinto D."/>
            <person name="Vollmers J."/>
            <person name="Rivas-Marin E."/>
            <person name="Kohn T."/>
            <person name="Peeters S.H."/>
            <person name="Heuer A."/>
            <person name="Rast P."/>
            <person name="Oberbeckmann S."/>
            <person name="Bunk B."/>
            <person name="Jeske O."/>
            <person name="Meyerdierks A."/>
            <person name="Storesund J.E."/>
            <person name="Kallscheuer N."/>
            <person name="Luecker S."/>
            <person name="Lage O.M."/>
            <person name="Pohl T."/>
            <person name="Merkel B.J."/>
            <person name="Hornburger P."/>
            <person name="Mueller R.-W."/>
            <person name="Bruemmer F."/>
            <person name="Labrenz M."/>
            <person name="Spormann A.M."/>
            <person name="Op den Camp H."/>
            <person name="Overmann J."/>
            <person name="Amann R."/>
            <person name="Jetten M.S.M."/>
            <person name="Mascher T."/>
            <person name="Medema M.H."/>
            <person name="Devos D.P."/>
            <person name="Kaster A.-K."/>
            <person name="Ovreas L."/>
            <person name="Rohde M."/>
            <person name="Galperin M.Y."/>
            <person name="Jogler C."/>
        </authorList>
    </citation>
    <scope>NUCLEOTIDE SEQUENCE [LARGE SCALE GENOMIC DNA]</scope>
    <source>
        <strain evidence="2 3">V22</strain>
    </source>
</reference>
<evidence type="ECO:0000313" key="2">
    <source>
        <dbReference type="EMBL" id="QDT64819.1"/>
    </source>
</evidence>
<dbReference type="Gene3D" id="2.60.120.260">
    <property type="entry name" value="Galactose-binding domain-like"/>
    <property type="match status" value="1"/>
</dbReference>
<gene>
    <name evidence="2" type="ORF">V22_20620</name>
</gene>
<evidence type="ECO:0000313" key="3">
    <source>
        <dbReference type="Proteomes" id="UP000319976"/>
    </source>
</evidence>
<dbReference type="Proteomes" id="UP000319976">
    <property type="component" value="Chromosome"/>
</dbReference>
<evidence type="ECO:0000256" key="1">
    <source>
        <dbReference type="SAM" id="SignalP"/>
    </source>
</evidence>
<evidence type="ECO:0008006" key="4">
    <source>
        <dbReference type="Google" id="ProtNLM"/>
    </source>
</evidence>
<keyword evidence="1" id="KW-0732">Signal</keyword>
<organism evidence="2 3">
    <name type="scientific">Calycomorphotria hydatis</name>
    <dbReference type="NCBI Taxonomy" id="2528027"/>
    <lineage>
        <taxon>Bacteria</taxon>
        <taxon>Pseudomonadati</taxon>
        <taxon>Planctomycetota</taxon>
        <taxon>Planctomycetia</taxon>
        <taxon>Planctomycetales</taxon>
        <taxon>Planctomycetaceae</taxon>
        <taxon>Calycomorphotria</taxon>
    </lineage>
</organism>
<dbReference type="OrthoDB" id="212892at2"/>
<dbReference type="AlphaFoldDB" id="A0A517T8Y6"/>
<dbReference type="InterPro" id="IPR008979">
    <property type="entry name" value="Galactose-bd-like_sf"/>
</dbReference>
<name>A0A517T8Y6_9PLAN</name>
<sequence precursor="true">MKPIKLAILVLCVFWAAVANGRAEDFTGQIRAINSIDQSYKNSRQAAAAVDELAQSPQALIPTLKAFRDASPLAVNYLTNVVDRLVASQVDGLPTNALVEFVRDRSQSPVARSLAFNALPEDAEVRENLIAGFLDDPSDEFRRLGVAEQIETAKELKKSSDDSALAAYRKAMDFAVHQDQVKLIVKALEEFDQEVDLLRHFGLLTEWKLIGPFDNRGMAGFDVVYPPEEQIDLTATYDGQLGPVSWQPVNTEDDYGIINVADSFENWKGSVVYLTTTFNSAETRKAQVRLGTKNAFKIWLNDEQLFGREEYHRGMRFDQYPMNVTLKPGENRLLLKLLQNEQDQDWAQDYKFQLRVCDETGSAILSNENNQ</sequence>
<feature type="chain" id="PRO_5021702499" description="HEAT repeat domain-containing protein" evidence="1">
    <location>
        <begin position="22"/>
        <end position="371"/>
    </location>
</feature>
<dbReference type="SUPFAM" id="SSF49785">
    <property type="entry name" value="Galactose-binding domain-like"/>
    <property type="match status" value="1"/>
</dbReference>
<proteinExistence type="predicted"/>
<protein>
    <recommendedName>
        <fullName evidence="4">HEAT repeat domain-containing protein</fullName>
    </recommendedName>
</protein>
<dbReference type="EMBL" id="CP036316">
    <property type="protein sequence ID" value="QDT64819.1"/>
    <property type="molecule type" value="Genomic_DNA"/>
</dbReference>